<dbReference type="InterPro" id="IPR011011">
    <property type="entry name" value="Znf_FYVE_PHD"/>
</dbReference>
<dbReference type="GO" id="GO:0005886">
    <property type="term" value="C:plasma membrane"/>
    <property type="evidence" value="ECO:0007669"/>
    <property type="project" value="TreeGrafter"/>
</dbReference>
<dbReference type="AlphaFoldDB" id="A0A9Q1F0R0"/>
<dbReference type="GO" id="GO:0031267">
    <property type="term" value="F:small GTPase binding"/>
    <property type="evidence" value="ECO:0007669"/>
    <property type="project" value="InterPro"/>
</dbReference>
<keyword evidence="3" id="KW-0472">Membrane</keyword>
<feature type="domain" description="C2" evidence="6">
    <location>
        <begin position="450"/>
        <end position="579"/>
    </location>
</feature>
<dbReference type="GO" id="GO:0042043">
    <property type="term" value="F:neurexin family protein binding"/>
    <property type="evidence" value="ECO:0007669"/>
    <property type="project" value="TreeGrafter"/>
</dbReference>
<dbReference type="PANTHER" id="PTHR45716">
    <property type="entry name" value="BITESIZE, ISOFORM I"/>
    <property type="match status" value="1"/>
</dbReference>
<dbReference type="GO" id="GO:0070382">
    <property type="term" value="C:exocytic vesicle"/>
    <property type="evidence" value="ECO:0007669"/>
    <property type="project" value="TreeGrafter"/>
</dbReference>
<feature type="coiled-coil region" evidence="4">
    <location>
        <begin position="25"/>
        <end position="52"/>
    </location>
</feature>
<evidence type="ECO:0000256" key="3">
    <source>
        <dbReference type="ARBA" id="ARBA00023136"/>
    </source>
</evidence>
<dbReference type="PROSITE" id="PS50004">
    <property type="entry name" value="C2"/>
    <property type="match status" value="2"/>
</dbReference>
<proteinExistence type="predicted"/>
<organism evidence="8 9">
    <name type="scientific">Synaphobranchus kaupii</name>
    <name type="common">Kaup's arrowtooth eel</name>
    <dbReference type="NCBI Taxonomy" id="118154"/>
    <lineage>
        <taxon>Eukaryota</taxon>
        <taxon>Metazoa</taxon>
        <taxon>Chordata</taxon>
        <taxon>Craniata</taxon>
        <taxon>Vertebrata</taxon>
        <taxon>Euteleostomi</taxon>
        <taxon>Actinopterygii</taxon>
        <taxon>Neopterygii</taxon>
        <taxon>Teleostei</taxon>
        <taxon>Anguilliformes</taxon>
        <taxon>Synaphobranchidae</taxon>
        <taxon>Synaphobranchus</taxon>
    </lineage>
</organism>
<dbReference type="Gene3D" id="2.60.40.150">
    <property type="entry name" value="C2 domain"/>
    <property type="match status" value="2"/>
</dbReference>
<dbReference type="CDD" id="cd04020">
    <property type="entry name" value="C2B_SLP_1-2-3-4"/>
    <property type="match status" value="1"/>
</dbReference>
<dbReference type="InterPro" id="IPR000008">
    <property type="entry name" value="C2_dom"/>
</dbReference>
<keyword evidence="4" id="KW-0175">Coiled coil</keyword>
<keyword evidence="9" id="KW-1185">Reference proteome</keyword>
<dbReference type="SUPFAM" id="SSF49562">
    <property type="entry name" value="C2 domain (Calcium/lipid-binding domain, CaLB)"/>
    <property type="match status" value="2"/>
</dbReference>
<protein>
    <recommendedName>
        <fullName evidence="10">Synaptotagmin-like 4</fullName>
    </recommendedName>
</protein>
<evidence type="ECO:0000313" key="8">
    <source>
        <dbReference type="EMBL" id="KAJ8348745.1"/>
    </source>
</evidence>
<feature type="compositionally biased region" description="Polar residues" evidence="5">
    <location>
        <begin position="183"/>
        <end position="199"/>
    </location>
</feature>
<dbReference type="CDD" id="cd15764">
    <property type="entry name" value="FYVE_Slp4"/>
    <property type="match status" value="1"/>
</dbReference>
<accession>A0A9Q1F0R0</accession>
<reference evidence="8" key="1">
    <citation type="journal article" date="2023" name="Science">
        <title>Genome structures resolve the early diversification of teleost fishes.</title>
        <authorList>
            <person name="Parey E."/>
            <person name="Louis A."/>
            <person name="Montfort J."/>
            <person name="Bouchez O."/>
            <person name="Roques C."/>
            <person name="Iampietro C."/>
            <person name="Lluch J."/>
            <person name="Castinel A."/>
            <person name="Donnadieu C."/>
            <person name="Desvignes T."/>
            <person name="Floi Bucao C."/>
            <person name="Jouanno E."/>
            <person name="Wen M."/>
            <person name="Mejri S."/>
            <person name="Dirks R."/>
            <person name="Jansen H."/>
            <person name="Henkel C."/>
            <person name="Chen W.J."/>
            <person name="Zahm M."/>
            <person name="Cabau C."/>
            <person name="Klopp C."/>
            <person name="Thompson A.W."/>
            <person name="Robinson-Rechavi M."/>
            <person name="Braasch I."/>
            <person name="Lecointre G."/>
            <person name="Bobe J."/>
            <person name="Postlethwait J.H."/>
            <person name="Berthelot C."/>
            <person name="Roest Crollius H."/>
            <person name="Guiguen Y."/>
        </authorList>
    </citation>
    <scope>NUCLEOTIDE SEQUENCE</scope>
    <source>
        <strain evidence="8">WJC10195</strain>
    </source>
</reference>
<feature type="domain" description="RabBD" evidence="7">
    <location>
        <begin position="7"/>
        <end position="123"/>
    </location>
</feature>
<evidence type="ECO:0000256" key="5">
    <source>
        <dbReference type="SAM" id="MobiDB-lite"/>
    </source>
</evidence>
<gene>
    <name evidence="8" type="ORF">SKAU_G00273340</name>
</gene>
<dbReference type="Proteomes" id="UP001152622">
    <property type="component" value="Chromosome 10"/>
</dbReference>
<dbReference type="EMBL" id="JAINUF010000010">
    <property type="protein sequence ID" value="KAJ8348745.1"/>
    <property type="molecule type" value="Genomic_DNA"/>
</dbReference>
<dbReference type="Pfam" id="PF02318">
    <property type="entry name" value="FYVE_2"/>
    <property type="match status" value="1"/>
</dbReference>
<dbReference type="GO" id="GO:0006886">
    <property type="term" value="P:intracellular protein transport"/>
    <property type="evidence" value="ECO:0007669"/>
    <property type="project" value="InterPro"/>
</dbReference>
<comment type="caution">
    <text evidence="8">The sequence shown here is derived from an EMBL/GenBank/DDBJ whole genome shotgun (WGS) entry which is preliminary data.</text>
</comment>
<dbReference type="InterPro" id="IPR010911">
    <property type="entry name" value="Rab_BD"/>
</dbReference>
<dbReference type="InterPro" id="IPR035892">
    <property type="entry name" value="C2_domain_sf"/>
</dbReference>
<dbReference type="PANTHER" id="PTHR45716:SF4">
    <property type="entry name" value="SYNAPTOTAGMIN-LIKE PROTEIN 4"/>
    <property type="match status" value="1"/>
</dbReference>
<evidence type="ECO:0000256" key="2">
    <source>
        <dbReference type="ARBA" id="ARBA00022737"/>
    </source>
</evidence>
<dbReference type="InterPro" id="IPR041282">
    <property type="entry name" value="FYVE_2"/>
</dbReference>
<dbReference type="SMART" id="SM00239">
    <property type="entry name" value="C2"/>
    <property type="match status" value="2"/>
</dbReference>
<evidence type="ECO:0000259" key="7">
    <source>
        <dbReference type="PROSITE" id="PS50916"/>
    </source>
</evidence>
<dbReference type="Gene3D" id="3.30.40.10">
    <property type="entry name" value="Zinc/RING finger domain, C3HC4 (zinc finger)"/>
    <property type="match status" value="1"/>
</dbReference>
<evidence type="ECO:0000256" key="1">
    <source>
        <dbReference type="ARBA" id="ARBA00004370"/>
    </source>
</evidence>
<dbReference type="GO" id="GO:0006887">
    <property type="term" value="P:exocytosis"/>
    <property type="evidence" value="ECO:0007669"/>
    <property type="project" value="TreeGrafter"/>
</dbReference>
<evidence type="ECO:0000313" key="9">
    <source>
        <dbReference type="Proteomes" id="UP001152622"/>
    </source>
</evidence>
<evidence type="ECO:0000259" key="6">
    <source>
        <dbReference type="PROSITE" id="PS50004"/>
    </source>
</evidence>
<dbReference type="InterPro" id="IPR043567">
    <property type="entry name" value="SYTL1-5_C2B"/>
</dbReference>
<dbReference type="FunFam" id="3.30.40.10:FF:000018">
    <property type="entry name" value="Synaptotagmin-like 5, isoform CRA_a"/>
    <property type="match status" value="1"/>
</dbReference>
<evidence type="ECO:0008006" key="10">
    <source>
        <dbReference type="Google" id="ProtNLM"/>
    </source>
</evidence>
<feature type="region of interest" description="Disordered" evidence="5">
    <location>
        <begin position="157"/>
        <end position="199"/>
    </location>
</feature>
<keyword evidence="2" id="KW-0677">Repeat</keyword>
<name>A0A9Q1F0R0_SYNKA</name>
<dbReference type="InterPro" id="IPR044134">
    <property type="entry name" value="FYVE_Slp4"/>
</dbReference>
<evidence type="ECO:0000256" key="4">
    <source>
        <dbReference type="SAM" id="Coils"/>
    </source>
</evidence>
<dbReference type="Pfam" id="PF00168">
    <property type="entry name" value="C2"/>
    <property type="match status" value="2"/>
</dbReference>
<dbReference type="InterPro" id="IPR013083">
    <property type="entry name" value="Znf_RING/FYVE/PHD"/>
</dbReference>
<dbReference type="SUPFAM" id="SSF57903">
    <property type="entry name" value="FYVE/PHD zinc finger"/>
    <property type="match status" value="1"/>
</dbReference>
<dbReference type="PROSITE" id="PS50916">
    <property type="entry name" value="RABBD"/>
    <property type="match status" value="1"/>
</dbReference>
<feature type="domain" description="C2" evidence="6">
    <location>
        <begin position="289"/>
        <end position="414"/>
    </location>
</feature>
<sequence>MLPDGELISVAFLTDTERELILDVLRRDEELRRAEEQRVRRLKLELLDMKKNGAKLGSRYHSNRSCARCQDPLSPLGAGYCHGCNHQVCSKCRAVRPNGFWVCNVCDKEADFKKSAGDWFYDQRVNRFSSSPGHSLVGASLRKRPPLKTRETVGEVLFQSSEMRPSEAQPAPQARKEGLDTGETGQPGSPGFQESTQTVPTKVGHIYNSTSDQTSILDRVNPCSRIIFEDEGLFKVSTKQAQKPAEYSKPPSMLDLREDSTEVLGRSMGDRSKSAPGLNVQVQEEEEDIDKLVKFHRSSISKSSLGSMTSMYSEAGGLQGCGDATKQRTNPYVKCYLLPGKSRHNKKKTSIKRNTVNPAYNENLKFSICRSQLLMRTLLLSVWHYDLFGHGAFLGEVELPLDCKDLDSPHEECITLRGKVMPHTQPSAFARYKGQLVVSLKYVSTDMSSTDSMKALSFLRKKKSGGGGELHIHIKEARGLIPVKVGGALDSFVKGYLLPAKTRAAKRKTPVLRMSLNPHYDHTFVYKDLSLEQLKSMSLELTVWDHETMTSNDFLGGVRLNSGAAERSGSTEEEVCLWQKMMQYPDSWAEGTLPLRHSN</sequence>
<dbReference type="OrthoDB" id="195679at2759"/>
<comment type="subcellular location">
    <subcellularLocation>
        <location evidence="1">Membrane</location>
    </subcellularLocation>
</comment>